<sequence length="37" mass="4188">MLMTWFNKQLDTVPASYSIMAFQKDDLSISTTSAMTL</sequence>
<protein>
    <submittedName>
        <fullName evidence="1">Uncharacterized protein</fullName>
    </submittedName>
</protein>
<accession>A0A2P2N034</accession>
<reference evidence="1" key="1">
    <citation type="submission" date="2018-02" db="EMBL/GenBank/DDBJ databases">
        <title>Rhizophora mucronata_Transcriptome.</title>
        <authorList>
            <person name="Meera S.P."/>
            <person name="Sreeshan A."/>
            <person name="Augustine A."/>
        </authorList>
    </citation>
    <scope>NUCLEOTIDE SEQUENCE</scope>
    <source>
        <tissue evidence="1">Leaf</tissue>
    </source>
</reference>
<dbReference type="EMBL" id="GGEC01055361">
    <property type="protein sequence ID" value="MBX35845.1"/>
    <property type="molecule type" value="Transcribed_RNA"/>
</dbReference>
<dbReference type="AlphaFoldDB" id="A0A2P2N034"/>
<organism evidence="1">
    <name type="scientific">Rhizophora mucronata</name>
    <name type="common">Asiatic mangrove</name>
    <dbReference type="NCBI Taxonomy" id="61149"/>
    <lineage>
        <taxon>Eukaryota</taxon>
        <taxon>Viridiplantae</taxon>
        <taxon>Streptophyta</taxon>
        <taxon>Embryophyta</taxon>
        <taxon>Tracheophyta</taxon>
        <taxon>Spermatophyta</taxon>
        <taxon>Magnoliopsida</taxon>
        <taxon>eudicotyledons</taxon>
        <taxon>Gunneridae</taxon>
        <taxon>Pentapetalae</taxon>
        <taxon>rosids</taxon>
        <taxon>fabids</taxon>
        <taxon>Malpighiales</taxon>
        <taxon>Rhizophoraceae</taxon>
        <taxon>Rhizophora</taxon>
    </lineage>
</organism>
<evidence type="ECO:0000313" key="1">
    <source>
        <dbReference type="EMBL" id="MBX35845.1"/>
    </source>
</evidence>
<name>A0A2P2N034_RHIMU</name>
<proteinExistence type="predicted"/>